<evidence type="ECO:0000256" key="3">
    <source>
        <dbReference type="ARBA" id="ARBA00023004"/>
    </source>
</evidence>
<gene>
    <name evidence="5" type="ORF">METZ01_LOCUS86051</name>
</gene>
<dbReference type="PANTHER" id="PTHR40942:SF4">
    <property type="entry name" value="CYTOCHROME C5"/>
    <property type="match status" value="1"/>
</dbReference>
<dbReference type="GO" id="GO:0009055">
    <property type="term" value="F:electron transfer activity"/>
    <property type="evidence" value="ECO:0007669"/>
    <property type="project" value="InterPro"/>
</dbReference>
<dbReference type="AlphaFoldDB" id="A0A381V0P8"/>
<accession>A0A381V0P8</accession>
<evidence type="ECO:0000256" key="1">
    <source>
        <dbReference type="ARBA" id="ARBA00022617"/>
    </source>
</evidence>
<evidence type="ECO:0000313" key="5">
    <source>
        <dbReference type="EMBL" id="SVA33197.1"/>
    </source>
</evidence>
<dbReference type="GO" id="GO:0046872">
    <property type="term" value="F:metal ion binding"/>
    <property type="evidence" value="ECO:0007669"/>
    <property type="project" value="UniProtKB-KW"/>
</dbReference>
<dbReference type="InterPro" id="IPR009056">
    <property type="entry name" value="Cyt_c-like_dom"/>
</dbReference>
<dbReference type="EMBL" id="UINC01007416">
    <property type="protein sequence ID" value="SVA33197.1"/>
    <property type="molecule type" value="Genomic_DNA"/>
</dbReference>
<reference evidence="5" key="1">
    <citation type="submission" date="2018-05" db="EMBL/GenBank/DDBJ databases">
        <authorList>
            <person name="Lanie J.A."/>
            <person name="Ng W.-L."/>
            <person name="Kazmierczak K.M."/>
            <person name="Andrzejewski T.M."/>
            <person name="Davidsen T.M."/>
            <person name="Wayne K.J."/>
            <person name="Tettelin H."/>
            <person name="Glass J.I."/>
            <person name="Rusch D."/>
            <person name="Podicherti R."/>
            <person name="Tsui H.-C.T."/>
            <person name="Winkler M.E."/>
        </authorList>
    </citation>
    <scope>NUCLEOTIDE SEQUENCE</scope>
</reference>
<dbReference type="PROSITE" id="PS51007">
    <property type="entry name" value="CYTC"/>
    <property type="match status" value="1"/>
</dbReference>
<keyword evidence="3" id="KW-0408">Iron</keyword>
<dbReference type="Pfam" id="PF13442">
    <property type="entry name" value="Cytochrome_CBB3"/>
    <property type="match status" value="1"/>
</dbReference>
<keyword evidence="1" id="KW-0349">Heme</keyword>
<sequence length="126" mass="13886">MGCSAKKPVNIYESEEFKALSDKDILAGESIWATTCFRCHMYGSNGGVVLTDKAHWDKTAAKGFDELYSNVLNGKEGVGGVMPPRGLCNSCSDDEIKKSVYYFFHLAKIVQDAESEKETENAENSM</sequence>
<evidence type="ECO:0000259" key="4">
    <source>
        <dbReference type="PROSITE" id="PS51007"/>
    </source>
</evidence>
<keyword evidence="2" id="KW-0479">Metal-binding</keyword>
<proteinExistence type="predicted"/>
<name>A0A381V0P8_9ZZZZ</name>
<dbReference type="SUPFAM" id="SSF46626">
    <property type="entry name" value="Cytochrome c"/>
    <property type="match status" value="1"/>
</dbReference>
<protein>
    <recommendedName>
        <fullName evidence="4">Cytochrome c domain-containing protein</fullName>
    </recommendedName>
</protein>
<dbReference type="InterPro" id="IPR036909">
    <property type="entry name" value="Cyt_c-like_dom_sf"/>
</dbReference>
<dbReference type="Gene3D" id="1.10.760.10">
    <property type="entry name" value="Cytochrome c-like domain"/>
    <property type="match status" value="1"/>
</dbReference>
<dbReference type="PANTHER" id="PTHR40942">
    <property type="match status" value="1"/>
</dbReference>
<dbReference type="GO" id="GO:0020037">
    <property type="term" value="F:heme binding"/>
    <property type="evidence" value="ECO:0007669"/>
    <property type="project" value="InterPro"/>
</dbReference>
<evidence type="ECO:0000256" key="2">
    <source>
        <dbReference type="ARBA" id="ARBA00022723"/>
    </source>
</evidence>
<organism evidence="5">
    <name type="scientific">marine metagenome</name>
    <dbReference type="NCBI Taxonomy" id="408172"/>
    <lineage>
        <taxon>unclassified sequences</taxon>
        <taxon>metagenomes</taxon>
        <taxon>ecological metagenomes</taxon>
    </lineage>
</organism>
<feature type="domain" description="Cytochrome c" evidence="4">
    <location>
        <begin position="23"/>
        <end position="107"/>
    </location>
</feature>